<feature type="compositionally biased region" description="Pro residues" evidence="1">
    <location>
        <begin position="109"/>
        <end position="136"/>
    </location>
</feature>
<sequence>MVLRPPARAWRCGTTRLGSVASVDEFESSITNPGGGSGSCRLWFRLDPAHAASRPSQRRRRYRKHSTSIPLEIRPRKEIFFLSLRTSSIIAHWRTQHRSGGRFARAPSPLIPAPLAPSPESSPTPSLAPSPVPSRAPSPSADQDADPLIDDLSFSLDSFHLDVDMADQGPSSQASSALSPEALAAFAAMASAFAQQLHQPAPAPVAPVVPPFTGSGGTSEFGSKSLPALFPSVESKIIMDIASHVFAPLDLPRLLSPLAARQDYIAPPSSAPSAEHTLALKHFPSFHSLLRPLLKYFEVLGAFAASSGKPWEVFAITRSLSDYISHLTELHQQYKWSAVVIYHIEFHTIRLWDMKAGDYSAWGRPDLNLLSRLVFMHPLPPPSSNSHHTSPGANYKGAASKPKKTPLPVDQQRDLQDVALPGEAAARLSHMRWRSSCLCLQEDLGLRQSEPSSSRPCCSARSLGPAVPGAVIRLSYIV</sequence>
<accession>A0AAD6XS15</accession>
<evidence type="ECO:0000256" key="1">
    <source>
        <dbReference type="SAM" id="MobiDB-lite"/>
    </source>
</evidence>
<dbReference type="Proteomes" id="UP001222325">
    <property type="component" value="Unassembled WGS sequence"/>
</dbReference>
<dbReference type="EMBL" id="JARJCN010000013">
    <property type="protein sequence ID" value="KAJ7095330.1"/>
    <property type="molecule type" value="Genomic_DNA"/>
</dbReference>
<reference evidence="2" key="1">
    <citation type="submission" date="2023-03" db="EMBL/GenBank/DDBJ databases">
        <title>Massive genome expansion in bonnet fungi (Mycena s.s.) driven by repeated elements and novel gene families across ecological guilds.</title>
        <authorList>
            <consortium name="Lawrence Berkeley National Laboratory"/>
            <person name="Harder C.B."/>
            <person name="Miyauchi S."/>
            <person name="Viragh M."/>
            <person name="Kuo A."/>
            <person name="Thoen E."/>
            <person name="Andreopoulos B."/>
            <person name="Lu D."/>
            <person name="Skrede I."/>
            <person name="Drula E."/>
            <person name="Henrissat B."/>
            <person name="Morin E."/>
            <person name="Kohler A."/>
            <person name="Barry K."/>
            <person name="LaButti K."/>
            <person name="Morin E."/>
            <person name="Salamov A."/>
            <person name="Lipzen A."/>
            <person name="Mereny Z."/>
            <person name="Hegedus B."/>
            <person name="Baldrian P."/>
            <person name="Stursova M."/>
            <person name="Weitz H."/>
            <person name="Taylor A."/>
            <person name="Grigoriev I.V."/>
            <person name="Nagy L.G."/>
            <person name="Martin F."/>
            <person name="Kauserud H."/>
        </authorList>
    </citation>
    <scope>NUCLEOTIDE SEQUENCE</scope>
    <source>
        <strain evidence="2">CBHHK173m</strain>
    </source>
</reference>
<evidence type="ECO:0000313" key="2">
    <source>
        <dbReference type="EMBL" id="KAJ7095330.1"/>
    </source>
</evidence>
<evidence type="ECO:0000313" key="3">
    <source>
        <dbReference type="Proteomes" id="UP001222325"/>
    </source>
</evidence>
<gene>
    <name evidence="2" type="ORF">B0H15DRAFT_798573</name>
</gene>
<organism evidence="2 3">
    <name type="scientific">Mycena belliarum</name>
    <dbReference type="NCBI Taxonomy" id="1033014"/>
    <lineage>
        <taxon>Eukaryota</taxon>
        <taxon>Fungi</taxon>
        <taxon>Dikarya</taxon>
        <taxon>Basidiomycota</taxon>
        <taxon>Agaricomycotina</taxon>
        <taxon>Agaricomycetes</taxon>
        <taxon>Agaricomycetidae</taxon>
        <taxon>Agaricales</taxon>
        <taxon>Marasmiineae</taxon>
        <taxon>Mycenaceae</taxon>
        <taxon>Mycena</taxon>
    </lineage>
</organism>
<feature type="region of interest" description="Disordered" evidence="1">
    <location>
        <begin position="98"/>
        <end position="147"/>
    </location>
</feature>
<comment type="caution">
    <text evidence="2">The sequence shown here is derived from an EMBL/GenBank/DDBJ whole genome shotgun (WGS) entry which is preliminary data.</text>
</comment>
<keyword evidence="3" id="KW-1185">Reference proteome</keyword>
<dbReference type="AlphaFoldDB" id="A0AAD6XS15"/>
<name>A0AAD6XS15_9AGAR</name>
<feature type="region of interest" description="Disordered" evidence="1">
    <location>
        <begin position="381"/>
        <end position="408"/>
    </location>
</feature>
<protein>
    <submittedName>
        <fullName evidence="2">Uncharacterized protein</fullName>
    </submittedName>
</protein>
<proteinExistence type="predicted"/>